<dbReference type="KEGG" id="hlr:HALLA_19185"/>
<dbReference type="Proteomes" id="UP000019024">
    <property type="component" value="Chromosome"/>
</dbReference>
<gene>
    <name evidence="1" type="ORF">HALLA_19185</name>
</gene>
<sequence>MVVFMFPSASHTKTTLVTETQFEVTVCTQTTAGADDSSRFPTLVSKQPTILERRTE</sequence>
<dbReference type="AlphaFoldDB" id="W0JVT8"/>
<name>W0JVT8_9EURY</name>
<dbReference type="EMBL" id="CP007055">
    <property type="protein sequence ID" value="AHG01183.1"/>
    <property type="molecule type" value="Genomic_DNA"/>
</dbReference>
<keyword evidence="2" id="KW-1185">Reference proteome</keyword>
<dbReference type="STRING" id="797299.HALLA_19185"/>
<evidence type="ECO:0000313" key="2">
    <source>
        <dbReference type="Proteomes" id="UP000019024"/>
    </source>
</evidence>
<accession>W0JVT8</accession>
<proteinExistence type="predicted"/>
<protein>
    <submittedName>
        <fullName evidence="1">Uncharacterized protein</fullName>
    </submittedName>
</protein>
<evidence type="ECO:0000313" key="1">
    <source>
        <dbReference type="EMBL" id="AHG01183.1"/>
    </source>
</evidence>
<dbReference type="HOGENOM" id="CLU_3003034_0_0_2"/>
<reference evidence="1 2" key="1">
    <citation type="submission" date="2014-01" db="EMBL/GenBank/DDBJ databases">
        <authorList>
            <consortium name="DOE Joint Genome Institute"/>
            <person name="Anderson I."/>
            <person name="Huntemann M."/>
            <person name="Han J."/>
            <person name="Chen A."/>
            <person name="Kyrpides N."/>
            <person name="Mavromatis K."/>
            <person name="Markowitz V."/>
            <person name="Palaniappan K."/>
            <person name="Ivanova N."/>
            <person name="Schaumberg A."/>
            <person name="Pati A."/>
            <person name="Liolios K."/>
            <person name="Nordberg H.P."/>
            <person name="Cantor M.N."/>
            <person name="Hua S.X."/>
            <person name="Woyke T."/>
        </authorList>
    </citation>
    <scope>NUCLEOTIDE SEQUENCE [LARGE SCALE GENOMIC DNA]</scope>
    <source>
        <strain evidence="1 2">XH-48</strain>
    </source>
</reference>
<organism evidence="1 2">
    <name type="scientific">Halostagnicola larsenii XH-48</name>
    <dbReference type="NCBI Taxonomy" id="797299"/>
    <lineage>
        <taxon>Archaea</taxon>
        <taxon>Methanobacteriati</taxon>
        <taxon>Methanobacteriota</taxon>
        <taxon>Stenosarchaea group</taxon>
        <taxon>Halobacteria</taxon>
        <taxon>Halobacteriales</taxon>
        <taxon>Natrialbaceae</taxon>
        <taxon>Halostagnicola</taxon>
    </lineage>
</organism>